<dbReference type="SUPFAM" id="SSF56935">
    <property type="entry name" value="Porins"/>
    <property type="match status" value="1"/>
</dbReference>
<protein>
    <recommendedName>
        <fullName evidence="3">Beta-barrel porin 2</fullName>
    </recommendedName>
</protein>
<dbReference type="Proteomes" id="UP000663722">
    <property type="component" value="Chromosome"/>
</dbReference>
<organism evidence="1 2">
    <name type="scientific">Desulfonema magnum</name>
    <dbReference type="NCBI Taxonomy" id="45655"/>
    <lineage>
        <taxon>Bacteria</taxon>
        <taxon>Pseudomonadati</taxon>
        <taxon>Thermodesulfobacteriota</taxon>
        <taxon>Desulfobacteria</taxon>
        <taxon>Desulfobacterales</taxon>
        <taxon>Desulfococcaceae</taxon>
        <taxon>Desulfonema</taxon>
    </lineage>
</organism>
<name>A0A975BRC5_9BACT</name>
<reference evidence="1" key="1">
    <citation type="journal article" date="2021" name="Microb. Physiol.">
        <title>Proteogenomic Insights into the Physiology of Marine, Sulfate-Reducing, Filamentous Desulfonema limicola and Desulfonema magnum.</title>
        <authorList>
            <person name="Schnaars V."/>
            <person name="Wohlbrand L."/>
            <person name="Scheve S."/>
            <person name="Hinrichs C."/>
            <person name="Reinhardt R."/>
            <person name="Rabus R."/>
        </authorList>
    </citation>
    <scope>NUCLEOTIDE SEQUENCE</scope>
    <source>
        <strain evidence="1">4be13</strain>
    </source>
</reference>
<dbReference type="EMBL" id="CP061800">
    <property type="protein sequence ID" value="QTA89988.1"/>
    <property type="molecule type" value="Genomic_DNA"/>
</dbReference>
<evidence type="ECO:0008006" key="3">
    <source>
        <dbReference type="Google" id="ProtNLM"/>
    </source>
</evidence>
<proteinExistence type="predicted"/>
<dbReference type="KEGG" id="dmm:dnm_060480"/>
<dbReference type="AlphaFoldDB" id="A0A975BRC5"/>
<accession>A0A975BRC5</accession>
<keyword evidence="2" id="KW-1185">Reference proteome</keyword>
<evidence type="ECO:0000313" key="1">
    <source>
        <dbReference type="EMBL" id="QTA89988.1"/>
    </source>
</evidence>
<evidence type="ECO:0000313" key="2">
    <source>
        <dbReference type="Proteomes" id="UP000663722"/>
    </source>
</evidence>
<sequence length="392" mass="45305">MHRFKIITLLSLSVILQVLFSPYNIRGDEFILIPSMALKQEYNEYAEDFITTVSPGVKLTERTERLDSGLSGRIDQVIYAENNEYNALNHHYTGQIAYRLTERMRASSEASYIKDSRRDRDVEETGLVLGTATRERYHCAFSGSYLVSEITAMALSYAYDEDAFDDPEFVTYRSDSVNIGLTHNLSYFVPLMVGRMNLGYARYDFTSAITENYLLTVGASWELSETLSLLVDFGGRYTFSEYNKYAWTSDYQLVPYVEKDEAWATTGKVDLTFTGELMKWTFTLSQDIRAASGRVGTTERTMLAFNINQRFTDKFRGNLSARYYLNLADQEGVTTDEEHTLRISSRLRYDFTRDISLEASYAFTTVIDREADTTTHRNLIFTRFIFRYPFFE</sequence>
<gene>
    <name evidence="1" type="ORF">dnm_060480</name>
</gene>